<accession>A0A2K8UJ24</accession>
<proteinExistence type="predicted"/>
<protein>
    <submittedName>
        <fullName evidence="1">Uncharacterized protein</fullName>
    </submittedName>
</protein>
<evidence type="ECO:0000313" key="2">
    <source>
        <dbReference type="Proteomes" id="UP000232638"/>
    </source>
</evidence>
<keyword evidence="2" id="KW-1185">Reference proteome</keyword>
<organism evidence="1 2">
    <name type="scientific">Candidatus Thiodictyon syntrophicum</name>
    <dbReference type="NCBI Taxonomy" id="1166950"/>
    <lineage>
        <taxon>Bacteria</taxon>
        <taxon>Pseudomonadati</taxon>
        <taxon>Pseudomonadota</taxon>
        <taxon>Gammaproteobacteria</taxon>
        <taxon>Chromatiales</taxon>
        <taxon>Chromatiaceae</taxon>
        <taxon>Thiodictyon</taxon>
    </lineage>
</organism>
<dbReference type="Proteomes" id="UP000232638">
    <property type="component" value="Plasmid pTs485"/>
</dbReference>
<gene>
    <name evidence="1" type="ORF">THSYN_31600</name>
</gene>
<geneLocation type="plasmid" evidence="2">
    <name>pts485</name>
</geneLocation>
<sequence length="115" mass="12412">MKMTKTELVERIAKDLTTAEDADQGRRLLLARETGGWRLGYCAPSYTGAWGPGQTPAEWVVLDWLTAEDDPVTWLNLALGAAEALAIRRLAIKAAGATPAEVLVVVAEQPRVVVV</sequence>
<dbReference type="KEGG" id="tsy:THSYN_31600"/>
<name>A0A2K8UJ24_9GAMM</name>
<keyword evidence="1" id="KW-0614">Plasmid</keyword>
<evidence type="ECO:0000313" key="1">
    <source>
        <dbReference type="EMBL" id="AUB85469.1"/>
    </source>
</evidence>
<reference evidence="1 2" key="1">
    <citation type="submission" date="2017-03" db="EMBL/GenBank/DDBJ databases">
        <title>Complete genome sequence of Candidatus 'Thiodictyon syntrophicum' sp. nov. strain Cad16T, a photolithoautotroph purple sulfur bacterium isolated from an alpine meromictic lake.</title>
        <authorList>
            <person name="Luedin S.M."/>
            <person name="Pothier J.F."/>
            <person name="Danza F."/>
            <person name="Storelli N."/>
            <person name="Wittwer M."/>
            <person name="Tonolla M."/>
        </authorList>
    </citation>
    <scope>NUCLEOTIDE SEQUENCE [LARGE SCALE GENOMIC DNA]</scope>
    <source>
        <strain evidence="1 2">Cad16T</strain>
        <plasmid evidence="2">Plasmid pts485</plasmid>
    </source>
</reference>
<dbReference type="AlphaFoldDB" id="A0A2K8UJ24"/>
<dbReference type="EMBL" id="CP020372">
    <property type="protein sequence ID" value="AUB85469.1"/>
    <property type="molecule type" value="Genomic_DNA"/>
</dbReference>